<dbReference type="Proteomes" id="UP001303946">
    <property type="component" value="Chromosome"/>
</dbReference>
<comment type="cofactor">
    <cofactor evidence="2">
        <name>Mg(2+)</name>
        <dbReference type="ChEBI" id="CHEBI:18420"/>
    </cofactor>
</comment>
<evidence type="ECO:0000256" key="3">
    <source>
        <dbReference type="ARBA" id="ARBA00022723"/>
    </source>
</evidence>
<dbReference type="EC" id="3.6.1.55" evidence="9"/>
<keyword evidence="4 7" id="KW-0378">Hydrolase</keyword>
<name>A0ABZ0CWN5_9BURK</name>
<reference evidence="9 10" key="1">
    <citation type="submission" date="2023-10" db="EMBL/GenBank/DDBJ databases">
        <title>Bacteria for the degradation of biodegradable plastic PBAT(Polybutylene adipate terephthalate).</title>
        <authorList>
            <person name="Weon H.-Y."/>
            <person name="Yeon J."/>
        </authorList>
    </citation>
    <scope>NUCLEOTIDE SEQUENCE [LARGE SCALE GENOMIC DNA]</scope>
    <source>
        <strain evidence="9 10">SBD 7-3</strain>
    </source>
</reference>
<dbReference type="PROSITE" id="PS00893">
    <property type="entry name" value="NUDIX_BOX"/>
    <property type="match status" value="1"/>
</dbReference>
<dbReference type="PANTHER" id="PTHR12992:SF11">
    <property type="entry name" value="MITOCHONDRIAL COENZYME A DIPHOSPHATASE NUDT8"/>
    <property type="match status" value="1"/>
</dbReference>
<evidence type="ECO:0000313" key="10">
    <source>
        <dbReference type="Proteomes" id="UP001303946"/>
    </source>
</evidence>
<dbReference type="RefSeq" id="WP_316700215.1">
    <property type="nucleotide sequence ID" value="NZ_CP136336.1"/>
</dbReference>
<dbReference type="EMBL" id="CP136336">
    <property type="protein sequence ID" value="WOB07556.1"/>
    <property type="molecule type" value="Genomic_DNA"/>
</dbReference>
<evidence type="ECO:0000256" key="6">
    <source>
        <dbReference type="ARBA" id="ARBA00023211"/>
    </source>
</evidence>
<accession>A0ABZ0CWN5</accession>
<dbReference type="PROSITE" id="PS51462">
    <property type="entry name" value="NUDIX"/>
    <property type="match status" value="1"/>
</dbReference>
<evidence type="ECO:0000256" key="2">
    <source>
        <dbReference type="ARBA" id="ARBA00001946"/>
    </source>
</evidence>
<dbReference type="InterPro" id="IPR000086">
    <property type="entry name" value="NUDIX_hydrolase_dom"/>
</dbReference>
<evidence type="ECO:0000256" key="5">
    <source>
        <dbReference type="ARBA" id="ARBA00022842"/>
    </source>
</evidence>
<keyword evidence="5" id="KW-0460">Magnesium</keyword>
<feature type="domain" description="Nudix hydrolase" evidence="8">
    <location>
        <begin position="37"/>
        <end position="183"/>
    </location>
</feature>
<dbReference type="InterPro" id="IPR020084">
    <property type="entry name" value="NUDIX_hydrolase_CS"/>
</dbReference>
<protein>
    <submittedName>
        <fullName evidence="9">CoA pyrophosphatase</fullName>
        <ecNumber evidence="9">3.6.1.55</ecNumber>
    </submittedName>
</protein>
<evidence type="ECO:0000256" key="4">
    <source>
        <dbReference type="ARBA" id="ARBA00022801"/>
    </source>
</evidence>
<dbReference type="Gene3D" id="3.90.79.10">
    <property type="entry name" value="Nucleoside Triphosphate Pyrophosphohydrolase"/>
    <property type="match status" value="1"/>
</dbReference>
<keyword evidence="6" id="KW-0464">Manganese</keyword>
<dbReference type="GO" id="GO:0035539">
    <property type="term" value="F:8-oxo-7,8-dihydrodeoxyguanosine triphosphate pyrophosphatase activity"/>
    <property type="evidence" value="ECO:0007669"/>
    <property type="project" value="UniProtKB-EC"/>
</dbReference>
<comment type="cofactor">
    <cofactor evidence="1">
        <name>Mn(2+)</name>
        <dbReference type="ChEBI" id="CHEBI:29035"/>
    </cofactor>
</comment>
<gene>
    <name evidence="9" type="ORF">RXV79_21920</name>
</gene>
<dbReference type="PRINTS" id="PR00502">
    <property type="entry name" value="NUDIXFAMILY"/>
</dbReference>
<dbReference type="PANTHER" id="PTHR12992">
    <property type="entry name" value="NUDIX HYDROLASE"/>
    <property type="match status" value="1"/>
</dbReference>
<keyword evidence="3" id="KW-0479">Metal-binding</keyword>
<keyword evidence="10" id="KW-1185">Reference proteome</keyword>
<evidence type="ECO:0000256" key="1">
    <source>
        <dbReference type="ARBA" id="ARBA00001936"/>
    </source>
</evidence>
<dbReference type="CDD" id="cd03426">
    <property type="entry name" value="NUDIX_CoAse_Nudt7"/>
    <property type="match status" value="1"/>
</dbReference>
<comment type="similarity">
    <text evidence="7">Belongs to the Nudix hydrolase family.</text>
</comment>
<dbReference type="SUPFAM" id="SSF55811">
    <property type="entry name" value="Nudix"/>
    <property type="match status" value="1"/>
</dbReference>
<proteinExistence type="inferred from homology"/>
<dbReference type="InterPro" id="IPR020476">
    <property type="entry name" value="Nudix_hydrolase"/>
</dbReference>
<evidence type="ECO:0000256" key="7">
    <source>
        <dbReference type="RuleBase" id="RU003476"/>
    </source>
</evidence>
<dbReference type="InterPro" id="IPR045121">
    <property type="entry name" value="CoAse"/>
</dbReference>
<sequence>MNPPALPDLPRDDALRARIERHLRAFDVQAAPAGGTLPTAAVALAIVDEGLGADLRGLPKPAAWSTQAALLLTRRSAQLRRHAGQWALPGGRLDAGETPEQAALREMAEEVNLVLDERAVLGRLDDFVTRSGFVITPVVVWAGAARELVPNPHEVASVHRIAAAEFLRADAPLLDRIDESEHAVLRMPVGDDWIAAPTAALLYQFREVCLEGRATRVAHFEQPLFAWK</sequence>
<organism evidence="9 10">
    <name type="scientific">Piscinibacter gummiphilus</name>
    <dbReference type="NCBI Taxonomy" id="946333"/>
    <lineage>
        <taxon>Bacteria</taxon>
        <taxon>Pseudomonadati</taxon>
        <taxon>Pseudomonadota</taxon>
        <taxon>Betaproteobacteria</taxon>
        <taxon>Burkholderiales</taxon>
        <taxon>Sphaerotilaceae</taxon>
        <taxon>Piscinibacter</taxon>
    </lineage>
</organism>
<evidence type="ECO:0000259" key="8">
    <source>
        <dbReference type="PROSITE" id="PS51462"/>
    </source>
</evidence>
<evidence type="ECO:0000313" key="9">
    <source>
        <dbReference type="EMBL" id="WOB07556.1"/>
    </source>
</evidence>
<dbReference type="Pfam" id="PF00293">
    <property type="entry name" value="NUDIX"/>
    <property type="match status" value="1"/>
</dbReference>
<dbReference type="InterPro" id="IPR015797">
    <property type="entry name" value="NUDIX_hydrolase-like_dom_sf"/>
</dbReference>